<dbReference type="PROSITE" id="PS50878">
    <property type="entry name" value="RT_POL"/>
    <property type="match status" value="1"/>
</dbReference>
<evidence type="ECO:0000313" key="3">
    <source>
        <dbReference type="Proteomes" id="UP000265180"/>
    </source>
</evidence>
<dbReference type="InterPro" id="IPR000477">
    <property type="entry name" value="RT_dom"/>
</dbReference>
<evidence type="ECO:0000259" key="1">
    <source>
        <dbReference type="PROSITE" id="PS50878"/>
    </source>
</evidence>
<dbReference type="InterPro" id="IPR036691">
    <property type="entry name" value="Endo/exonu/phosph_ase_sf"/>
</dbReference>
<sequence>MTMVIFMFLKFFTYFLFTMFVWCGNLGKCLHRVFYLQSGHFSDSIFLELKHNNAKSIVIGVIYRPPDSDYDIFRDKLENILLHINQTNINCLIMGDLNIDLSKDNKTNNDFINTLFSSSFFPKINKYTRVTEKSKSILDNMITNTVNIEYKSGVVYSDITDHYPIACYMKLNKKPSIPRTRRKVKVVNTQTLANLISHLQTKRWDAVFNTTDPESAYNSLIEELTDSISITIPEKTIRQKDIKVKPWITKGILNSIKQKNKLYKKYIKKPNTQNKSTYIKYKNNLTKLLRISKQNHFTTQLKVASGDQKKSWRVLNDIFSRRTKTTVIPDALEQCQTNNLSLPDIFNNYFCSVGKSLSQNIHPPGGANYNVYLQGNYPNSFFLKPTCKTEVVNIINKLRSSYTVGADNISSNIIKAIVNEIAEPLAYTINLSLTHGKVPKITKIAQIIPIYKSGDKNDTKNYRPISILPTLSKVFERVVYSRLSDYFVKHNVLVPQQYGFRKNSTTGMAILDLVEKINDAFERGEYGIGVFLDLSKAFDTIDHEILLSKLRHYGVRGLALQWFRSYICGREQYVKVNELKSQKLNIQTGVPQGSILGPLLFIIYINDFVFCSGAIHKILFADDTSLFMSHRNIDLLEKLLNEQLVKVDTWFKCNKLSLNTSKTFFNHIPHIQTQIHIQEIEHKYRWAISSTGGLDQISWNPHRSIYKF</sequence>
<dbReference type="Proteomes" id="UP000265180">
    <property type="component" value="Chromosome 14"/>
</dbReference>
<dbReference type="SUPFAM" id="SSF56219">
    <property type="entry name" value="DNase I-like"/>
    <property type="match status" value="1"/>
</dbReference>
<proteinExistence type="predicted"/>
<reference key="1">
    <citation type="journal article" date="2007" name="Nature">
        <title>The medaka draft genome and insights into vertebrate genome evolution.</title>
        <authorList>
            <person name="Kasahara M."/>
            <person name="Naruse K."/>
            <person name="Sasaki S."/>
            <person name="Nakatani Y."/>
            <person name="Qu W."/>
            <person name="Ahsan B."/>
            <person name="Yamada T."/>
            <person name="Nagayasu Y."/>
            <person name="Doi K."/>
            <person name="Kasai Y."/>
            <person name="Jindo T."/>
            <person name="Kobayashi D."/>
            <person name="Shimada A."/>
            <person name="Toyoda A."/>
            <person name="Kuroki Y."/>
            <person name="Fujiyama A."/>
            <person name="Sasaki T."/>
            <person name="Shimizu A."/>
            <person name="Asakawa S."/>
            <person name="Shimizu N."/>
            <person name="Hashimoto S."/>
            <person name="Yang J."/>
            <person name="Lee Y."/>
            <person name="Matsushima K."/>
            <person name="Sugano S."/>
            <person name="Sakaizumi M."/>
            <person name="Narita T."/>
            <person name="Ohishi K."/>
            <person name="Haga S."/>
            <person name="Ohta F."/>
            <person name="Nomoto H."/>
            <person name="Nogata K."/>
            <person name="Morishita T."/>
            <person name="Endo T."/>
            <person name="Shin-I T."/>
            <person name="Takeda H."/>
            <person name="Morishita S."/>
            <person name="Kohara Y."/>
        </authorList>
    </citation>
    <scope>NUCLEOTIDE SEQUENCE [LARGE SCALE GENOMIC DNA]</scope>
    <source>
        <strain>Hd-rR</strain>
    </source>
</reference>
<dbReference type="Ensembl" id="ENSORLT00020024044.1">
    <property type="protein sequence ID" value="ENSORLP00020015905.1"/>
    <property type="gene ID" value="ENSORLG00020016931.1"/>
</dbReference>
<accession>A0A3P9L5D0</accession>
<reference evidence="2 3" key="2">
    <citation type="submission" date="2017-04" db="EMBL/GenBank/DDBJ databases">
        <title>CpG methylation of centromeres and impact of large insertions on vertebrate speciation.</title>
        <authorList>
            <person name="Ichikawa K."/>
            <person name="Yoshimura J."/>
            <person name="Morishita S."/>
        </authorList>
    </citation>
    <scope>NUCLEOTIDE SEQUENCE</scope>
    <source>
        <strain evidence="2 3">HNI</strain>
    </source>
</reference>
<dbReference type="SUPFAM" id="SSF56672">
    <property type="entry name" value="DNA/RNA polymerases"/>
    <property type="match status" value="1"/>
</dbReference>
<organism evidence="2 3">
    <name type="scientific">Oryzias latipes</name>
    <name type="common">Japanese rice fish</name>
    <name type="synonym">Japanese killifish</name>
    <dbReference type="NCBI Taxonomy" id="8090"/>
    <lineage>
        <taxon>Eukaryota</taxon>
        <taxon>Metazoa</taxon>
        <taxon>Chordata</taxon>
        <taxon>Craniata</taxon>
        <taxon>Vertebrata</taxon>
        <taxon>Euteleostomi</taxon>
        <taxon>Actinopterygii</taxon>
        <taxon>Neopterygii</taxon>
        <taxon>Teleostei</taxon>
        <taxon>Neoteleostei</taxon>
        <taxon>Acanthomorphata</taxon>
        <taxon>Ovalentaria</taxon>
        <taxon>Atherinomorphae</taxon>
        <taxon>Beloniformes</taxon>
        <taxon>Adrianichthyidae</taxon>
        <taxon>Oryziinae</taxon>
        <taxon>Oryzias</taxon>
    </lineage>
</organism>
<evidence type="ECO:0000313" key="2">
    <source>
        <dbReference type="Ensembl" id="ENSORLP00020015905.1"/>
    </source>
</evidence>
<dbReference type="PANTHER" id="PTHR33332">
    <property type="entry name" value="REVERSE TRANSCRIPTASE DOMAIN-CONTAINING PROTEIN"/>
    <property type="match status" value="1"/>
</dbReference>
<name>A0A3P9L5D0_ORYLA</name>
<dbReference type="AlphaFoldDB" id="A0A3P9L5D0"/>
<dbReference type="CDD" id="cd01650">
    <property type="entry name" value="RT_nLTR_like"/>
    <property type="match status" value="1"/>
</dbReference>
<dbReference type="InterPro" id="IPR043502">
    <property type="entry name" value="DNA/RNA_pol_sf"/>
</dbReference>
<dbReference type="Gene3D" id="3.60.10.10">
    <property type="entry name" value="Endonuclease/exonuclease/phosphatase"/>
    <property type="match status" value="1"/>
</dbReference>
<reference evidence="2" key="4">
    <citation type="submission" date="2025-09" db="UniProtKB">
        <authorList>
            <consortium name="Ensembl"/>
        </authorList>
    </citation>
    <scope>IDENTIFICATION</scope>
    <source>
        <strain evidence="2">HNI</strain>
    </source>
</reference>
<dbReference type="Pfam" id="PF00078">
    <property type="entry name" value="RVT_1"/>
    <property type="match status" value="1"/>
</dbReference>
<reference evidence="2" key="3">
    <citation type="submission" date="2025-08" db="UniProtKB">
        <authorList>
            <consortium name="Ensembl"/>
        </authorList>
    </citation>
    <scope>IDENTIFICATION</scope>
    <source>
        <strain evidence="2">HNI</strain>
    </source>
</reference>
<protein>
    <recommendedName>
        <fullName evidence="1">Reverse transcriptase domain-containing protein</fullName>
    </recommendedName>
</protein>
<feature type="domain" description="Reverse transcriptase" evidence="1">
    <location>
        <begin position="431"/>
        <end position="691"/>
    </location>
</feature>